<dbReference type="SMART" id="SM00530">
    <property type="entry name" value="HTH_XRE"/>
    <property type="match status" value="1"/>
</dbReference>
<protein>
    <recommendedName>
        <fullName evidence="1">HTH cro/C1-type domain-containing protein</fullName>
    </recommendedName>
</protein>
<sequence length="204" mass="22521">MLSLPSIDPETLGQRLAESRKARGLTQQEAADCLKCSRPTLIAIEKGTRLAKPDEIVALAALFGRNVHELVRPGEPVASFQPHLRAAANKVEPNNTELEAAIDDLQRFAENYRELESLLNAPMSYNYPQEVRLPRSVNTAALAEDIAVRERNRLGLGDQPIYHLRQFLESNVGLRIMYGGLPSQIAGLYAYAGEIGCCILVNLK</sequence>
<dbReference type="EMBL" id="BARS01027094">
    <property type="protein sequence ID" value="GAG08006.1"/>
    <property type="molecule type" value="Genomic_DNA"/>
</dbReference>
<comment type="caution">
    <text evidence="2">The sequence shown here is derived from an EMBL/GenBank/DDBJ whole genome shotgun (WGS) entry which is preliminary data.</text>
</comment>
<dbReference type="InterPro" id="IPR010982">
    <property type="entry name" value="Lambda_DNA-bd_dom_sf"/>
</dbReference>
<gene>
    <name evidence="2" type="ORF">S01H1_42594</name>
</gene>
<dbReference type="CDD" id="cd00093">
    <property type="entry name" value="HTH_XRE"/>
    <property type="match status" value="1"/>
</dbReference>
<dbReference type="Gene3D" id="1.10.260.40">
    <property type="entry name" value="lambda repressor-like DNA-binding domains"/>
    <property type="match status" value="1"/>
</dbReference>
<dbReference type="AlphaFoldDB" id="X0W5Q9"/>
<dbReference type="InterPro" id="IPR052345">
    <property type="entry name" value="Rad_response_metalloprotease"/>
</dbReference>
<dbReference type="SUPFAM" id="SSF47413">
    <property type="entry name" value="lambda repressor-like DNA-binding domains"/>
    <property type="match status" value="1"/>
</dbReference>
<dbReference type="InterPro" id="IPR001387">
    <property type="entry name" value="Cro/C1-type_HTH"/>
</dbReference>
<dbReference type="GO" id="GO:0003677">
    <property type="term" value="F:DNA binding"/>
    <property type="evidence" value="ECO:0007669"/>
    <property type="project" value="InterPro"/>
</dbReference>
<accession>X0W5Q9</accession>
<organism evidence="2">
    <name type="scientific">marine sediment metagenome</name>
    <dbReference type="NCBI Taxonomy" id="412755"/>
    <lineage>
        <taxon>unclassified sequences</taxon>
        <taxon>metagenomes</taxon>
        <taxon>ecological metagenomes</taxon>
    </lineage>
</organism>
<dbReference type="PANTHER" id="PTHR43236">
    <property type="entry name" value="ANTITOXIN HIGA1"/>
    <property type="match status" value="1"/>
</dbReference>
<evidence type="ECO:0000259" key="1">
    <source>
        <dbReference type="PROSITE" id="PS50943"/>
    </source>
</evidence>
<feature type="domain" description="HTH cro/C1-type" evidence="1">
    <location>
        <begin position="16"/>
        <end position="70"/>
    </location>
</feature>
<dbReference type="Pfam" id="PF13560">
    <property type="entry name" value="HTH_31"/>
    <property type="match status" value="1"/>
</dbReference>
<name>X0W5Q9_9ZZZZ</name>
<proteinExistence type="predicted"/>
<feature type="non-terminal residue" evidence="2">
    <location>
        <position position="204"/>
    </location>
</feature>
<evidence type="ECO:0000313" key="2">
    <source>
        <dbReference type="EMBL" id="GAG08006.1"/>
    </source>
</evidence>
<dbReference type="PANTHER" id="PTHR43236:SF1">
    <property type="entry name" value="BLL7220 PROTEIN"/>
    <property type="match status" value="1"/>
</dbReference>
<reference evidence="2" key="1">
    <citation type="journal article" date="2014" name="Front. Microbiol.">
        <title>High frequency of phylogenetically diverse reductive dehalogenase-homologous genes in deep subseafloor sedimentary metagenomes.</title>
        <authorList>
            <person name="Kawai M."/>
            <person name="Futagami T."/>
            <person name="Toyoda A."/>
            <person name="Takaki Y."/>
            <person name="Nishi S."/>
            <person name="Hori S."/>
            <person name="Arai W."/>
            <person name="Tsubouchi T."/>
            <person name="Morono Y."/>
            <person name="Uchiyama I."/>
            <person name="Ito T."/>
            <person name="Fujiyama A."/>
            <person name="Inagaki F."/>
            <person name="Takami H."/>
        </authorList>
    </citation>
    <scope>NUCLEOTIDE SEQUENCE</scope>
    <source>
        <strain evidence="2">Expedition CK06-06</strain>
    </source>
</reference>
<dbReference type="PROSITE" id="PS50943">
    <property type="entry name" value="HTH_CROC1"/>
    <property type="match status" value="1"/>
</dbReference>